<keyword evidence="3" id="KW-0963">Cytoplasm</keyword>
<evidence type="ECO:0000256" key="3">
    <source>
        <dbReference type="ARBA" id="ARBA00022490"/>
    </source>
</evidence>
<name>A0A6A3BZA1_HIBSY</name>
<dbReference type="InterPro" id="IPR019376">
    <property type="entry name" value="Myeloid_leukemia_factor"/>
</dbReference>
<gene>
    <name evidence="6" type="ORF">F3Y22_tig00014444pilonHSYRG00060</name>
</gene>
<dbReference type="EMBL" id="VEPZ02000575">
    <property type="protein sequence ID" value="KAE8722036.1"/>
    <property type="molecule type" value="Genomic_DNA"/>
</dbReference>
<keyword evidence="4" id="KW-0597">Phosphoprotein</keyword>
<comment type="similarity">
    <text evidence="2">Belongs to the MLF family.</text>
</comment>
<sequence>MQGGRGGRDLFFNFGGDPFGGFGGPREFFNEKAEFKCKQKKEAEELGVSLISWKEFSELITCLNFHQLTFEGHSVMIKLNSDDELTGFEESWNGKAQKYLPGWSESFIDHDTIGANSSGQNRQAGQRGWALPSTEHSQSKGRVIPDARDGGGPSRSQHCARMKGSTYFEDKSSRRYLNCFPTVGFLNCL</sequence>
<protein>
    <submittedName>
        <fullName evidence="6">DHHC-type zinc finger family protein</fullName>
    </submittedName>
</protein>
<evidence type="ECO:0000313" key="7">
    <source>
        <dbReference type="Proteomes" id="UP000436088"/>
    </source>
</evidence>
<proteinExistence type="inferred from homology"/>
<feature type="compositionally biased region" description="Polar residues" evidence="5">
    <location>
        <begin position="114"/>
        <end position="124"/>
    </location>
</feature>
<dbReference type="Proteomes" id="UP000436088">
    <property type="component" value="Unassembled WGS sequence"/>
</dbReference>
<comment type="caution">
    <text evidence="6">The sequence shown here is derived from an EMBL/GenBank/DDBJ whole genome shotgun (WGS) entry which is preliminary data.</text>
</comment>
<dbReference type="PANTHER" id="PTHR13105">
    <property type="entry name" value="MYELOID LEUKEMIA FACTOR"/>
    <property type="match status" value="1"/>
</dbReference>
<reference evidence="6" key="1">
    <citation type="submission" date="2019-09" db="EMBL/GenBank/DDBJ databases">
        <title>Draft genome information of white flower Hibiscus syriacus.</title>
        <authorList>
            <person name="Kim Y.-M."/>
        </authorList>
    </citation>
    <scope>NUCLEOTIDE SEQUENCE [LARGE SCALE GENOMIC DNA]</scope>
    <source>
        <strain evidence="6">YM2019G1</strain>
    </source>
</reference>
<keyword evidence="7" id="KW-1185">Reference proteome</keyword>
<evidence type="ECO:0000256" key="1">
    <source>
        <dbReference type="ARBA" id="ARBA00004496"/>
    </source>
</evidence>
<evidence type="ECO:0000313" key="6">
    <source>
        <dbReference type="EMBL" id="KAE8722036.1"/>
    </source>
</evidence>
<dbReference type="GO" id="GO:0005737">
    <property type="term" value="C:cytoplasm"/>
    <property type="evidence" value="ECO:0007669"/>
    <property type="project" value="UniProtKB-SubCell"/>
</dbReference>
<dbReference type="AlphaFoldDB" id="A0A6A3BZA1"/>
<evidence type="ECO:0000256" key="5">
    <source>
        <dbReference type="SAM" id="MobiDB-lite"/>
    </source>
</evidence>
<evidence type="ECO:0000256" key="2">
    <source>
        <dbReference type="ARBA" id="ARBA00008332"/>
    </source>
</evidence>
<organism evidence="6 7">
    <name type="scientific">Hibiscus syriacus</name>
    <name type="common">Rose of Sharon</name>
    <dbReference type="NCBI Taxonomy" id="106335"/>
    <lineage>
        <taxon>Eukaryota</taxon>
        <taxon>Viridiplantae</taxon>
        <taxon>Streptophyta</taxon>
        <taxon>Embryophyta</taxon>
        <taxon>Tracheophyta</taxon>
        <taxon>Spermatophyta</taxon>
        <taxon>Magnoliopsida</taxon>
        <taxon>eudicotyledons</taxon>
        <taxon>Gunneridae</taxon>
        <taxon>Pentapetalae</taxon>
        <taxon>rosids</taxon>
        <taxon>malvids</taxon>
        <taxon>Malvales</taxon>
        <taxon>Malvaceae</taxon>
        <taxon>Malvoideae</taxon>
        <taxon>Hibiscus</taxon>
    </lineage>
</organism>
<evidence type="ECO:0000256" key="4">
    <source>
        <dbReference type="ARBA" id="ARBA00022553"/>
    </source>
</evidence>
<comment type="subcellular location">
    <subcellularLocation>
        <location evidence="1">Cytoplasm</location>
    </subcellularLocation>
</comment>
<feature type="region of interest" description="Disordered" evidence="5">
    <location>
        <begin position="114"/>
        <end position="160"/>
    </location>
</feature>
<accession>A0A6A3BZA1</accession>